<protein>
    <recommendedName>
        <fullName evidence="4">PLD phosphodiesterase domain-containing protein</fullName>
    </recommendedName>
</protein>
<evidence type="ECO:0000256" key="1">
    <source>
        <dbReference type="SAM" id="MobiDB-lite"/>
    </source>
</evidence>
<evidence type="ECO:0000313" key="3">
    <source>
        <dbReference type="Proteomes" id="UP000276379"/>
    </source>
</evidence>
<accession>A0A3R8RNJ0</accession>
<proteinExistence type="predicted"/>
<dbReference type="RefSeq" id="WP_125212940.1">
    <property type="nucleotide sequence ID" value="NZ_PDES01000003.1"/>
</dbReference>
<evidence type="ECO:0008006" key="4">
    <source>
        <dbReference type="Google" id="ProtNLM"/>
    </source>
</evidence>
<dbReference type="AlphaFoldDB" id="A0A3R8RNJ0"/>
<name>A0A3R8RNJ0_9ACTN</name>
<feature type="compositionally biased region" description="Gly residues" evidence="1">
    <location>
        <begin position="739"/>
        <end position="765"/>
    </location>
</feature>
<keyword evidence="3" id="KW-1185">Reference proteome</keyword>
<evidence type="ECO:0000313" key="2">
    <source>
        <dbReference type="EMBL" id="RRQ87819.1"/>
    </source>
</evidence>
<sequence length="1110" mass="119604">MSETTLVALPCRVITLRVELGSEEGASTLEELVLAAVAGGRTTVDSLGDLFSLPRRLMLDVVHALWSRGFLAVDFTSHTLEGTPAAEAVLGDGDGAQTVATSVDARKFLFDPVTETILPYRDGSVRAPLGALEMPVARGVSAEDLPQTELLRAVRRAVAEDRRDRGVRRRVLNVSFTNPVLSPPEAVRWSTVEVVVKRDPGSGQIAAVPVEAPPGWGRRGAQLFQAHITHLLHTRPESAFVKKLLNRQVPEVVRPDTLKELIRDLEQLAEGLDDAPELPDLPGRHHALEIRTNQLREQISEARRSRCGAQRVAPGAGVGYVVGDLIDRAEHQLVLAAPTIAYEALNPLLPGIEEALKRGVTLVLLWGDHPSAKLEPRSEIALFDLKARYAGKVLLEKRSSSSAASLLICDHRAAYVGSRGFLSAETGAGVLVEPSEDTDTPPLCVADLLSWVRRVYPYWDTAQSIAIAPDDFGRTGRGVPAEPARWWRWGPPELPEGWDEDPVGFQVGWAAAWGRVLRELVDAVNDVHRGADPVVRAVWDGAYAEVVGRLVASAGERLAVTDDRAEHEACDETLALRLRRLREAGGVVHLQHPSLSGGRRTATAYDALLKALKTDGTLRVGKARARAVLSDHEMVAGSHHPVGHGATRPGQGAVAQVGLHIVGTLFTADFARELGIPEWFGAAGDSGGAGPEYHPTAGVFAAIPLDDDPWTALAQRERAGRGAEELRRYAAALLMGQGGGEGQGDAAGPGDAEGLGDAEGSGGTEEQGADPHHADPLHSGSHPAGHHRSDSERWSRWLLEDAWRRGAFMEAYLLTPLLGGGPGALSVELAAVALPLEHGPFGEQLFFSALALEAAPPEQRTVALAGAVAEMLLHGGDTGRLACRHLTEGAPAEGLPTAWLELARAARACFEAAPAPLPLHDVDEWAAGQERSARTDERWARLAAEVDDFEQAKNHFSFTDGQKLHRALFRPDGLLAEVREMAHDPRPADRWVPVIEGLPQGEQEIRTQLDRMSADLGLRKIEWSNHFAYARRLAEFIAEARSLVARTEEGHQGPAALRLSAAQRRFALHLDESWLQLVKEADELGEPACHPAKALLEALSALPKAGKENA</sequence>
<comment type="caution">
    <text evidence="2">The sequence shown here is derived from an EMBL/GenBank/DDBJ whole genome shotgun (WGS) entry which is preliminary data.</text>
</comment>
<reference evidence="2 3" key="1">
    <citation type="submission" date="2017-10" db="EMBL/GenBank/DDBJ databases">
        <title>Draft genome of actinobacteria isolated from guarana (Paullinia cupana (Mart.) Ducke.</title>
        <authorList>
            <person name="Siqueira K.A."/>
            <person name="Liotti R.G."/>
            <person name="Mendes T.A."/>
            <person name="Soares M.A."/>
        </authorList>
    </citation>
    <scope>NUCLEOTIDE SEQUENCE [LARGE SCALE GENOMIC DNA]</scope>
    <source>
        <strain evidence="2 3">199</strain>
    </source>
</reference>
<organism evidence="2 3">
    <name type="scientific">Streptomyces griseofuscus</name>
    <dbReference type="NCBI Taxonomy" id="146922"/>
    <lineage>
        <taxon>Bacteria</taxon>
        <taxon>Bacillati</taxon>
        <taxon>Actinomycetota</taxon>
        <taxon>Actinomycetes</taxon>
        <taxon>Kitasatosporales</taxon>
        <taxon>Streptomycetaceae</taxon>
        <taxon>Streptomyces</taxon>
    </lineage>
</organism>
<dbReference type="Proteomes" id="UP000276379">
    <property type="component" value="Unassembled WGS sequence"/>
</dbReference>
<dbReference type="EMBL" id="PDES01000003">
    <property type="protein sequence ID" value="RRQ87819.1"/>
    <property type="molecule type" value="Genomic_DNA"/>
</dbReference>
<gene>
    <name evidence="2" type="ORF">CQW44_07300</name>
</gene>
<feature type="region of interest" description="Disordered" evidence="1">
    <location>
        <begin position="739"/>
        <end position="791"/>
    </location>
</feature>